<evidence type="ECO:0008006" key="3">
    <source>
        <dbReference type="Google" id="ProtNLM"/>
    </source>
</evidence>
<proteinExistence type="predicted"/>
<evidence type="ECO:0000313" key="1">
    <source>
        <dbReference type="EMBL" id="RCX13842.1"/>
    </source>
</evidence>
<reference evidence="1 2" key="1">
    <citation type="submission" date="2018-07" db="EMBL/GenBank/DDBJ databases">
        <title>Genomic Encyclopedia of Type Strains, Phase IV (KMG-IV): sequencing the most valuable type-strain genomes for metagenomic binning, comparative biology and taxonomic classification.</title>
        <authorList>
            <person name="Goeker M."/>
        </authorList>
    </citation>
    <scope>NUCLEOTIDE SEQUENCE [LARGE SCALE GENOMIC DNA]</scope>
    <source>
        <strain evidence="1 2">DSM 27016</strain>
    </source>
</reference>
<accession>A0A369AWT4</accession>
<sequence>MKQKLDLIASPILCYQHHIYPLAILLQHECCKPWFYSNYIQLEIDMSLYSQFNFFYLWYNKNPWFYHEMISKDTLEAINVDFIRLITASIDSKKYVETQINEFYIPDSKAYNKENFIHDVLIYGYDDATGFFNVLRYNNEGVLSESLIAFSDFLKAFMSAPPSQSINFLKKREVYAYDFDIQWVIQQIEDYLYSKNTYERLRMFNNPPQNKIFGINTYRFLIDYIKEICNENFSEYDVRSLQIFYEHKKCMADRINYMCENSFLKKGEVFLNAYDNMQRDAFKCRNMLLKLEIKGNVNILNKIAAQIEQIYENEMVILPRLLEELRAY</sequence>
<dbReference type="OrthoDB" id="2624539at2"/>
<comment type="caution">
    <text evidence="1">The sequence shown here is derived from an EMBL/GenBank/DDBJ whole genome shotgun (WGS) entry which is preliminary data.</text>
</comment>
<protein>
    <recommendedName>
        <fullName evidence="3">Butirosin biosynthesis protein H-like</fullName>
    </recommendedName>
</protein>
<dbReference type="AlphaFoldDB" id="A0A369AWT4"/>
<dbReference type="EMBL" id="QPJT01000016">
    <property type="protein sequence ID" value="RCX13842.1"/>
    <property type="molecule type" value="Genomic_DNA"/>
</dbReference>
<name>A0A369AWT4_9FIRM</name>
<dbReference type="RefSeq" id="WP_147273181.1">
    <property type="nucleotide sequence ID" value="NZ_QPJT01000016.1"/>
</dbReference>
<dbReference type="Proteomes" id="UP000253034">
    <property type="component" value="Unassembled WGS sequence"/>
</dbReference>
<gene>
    <name evidence="1" type="ORF">DFR58_11678</name>
</gene>
<organism evidence="1 2">
    <name type="scientific">Anaerobacterium chartisolvens</name>
    <dbReference type="NCBI Taxonomy" id="1297424"/>
    <lineage>
        <taxon>Bacteria</taxon>
        <taxon>Bacillati</taxon>
        <taxon>Bacillota</taxon>
        <taxon>Clostridia</taxon>
        <taxon>Eubacteriales</taxon>
        <taxon>Oscillospiraceae</taxon>
        <taxon>Anaerobacterium</taxon>
    </lineage>
</organism>
<evidence type="ECO:0000313" key="2">
    <source>
        <dbReference type="Proteomes" id="UP000253034"/>
    </source>
</evidence>
<keyword evidence="2" id="KW-1185">Reference proteome</keyword>